<dbReference type="SUPFAM" id="SSF51445">
    <property type="entry name" value="(Trans)glycosidases"/>
    <property type="match status" value="1"/>
</dbReference>
<dbReference type="GO" id="GO:0045490">
    <property type="term" value="P:pectin catabolic process"/>
    <property type="evidence" value="ECO:0007669"/>
    <property type="project" value="TreeGrafter"/>
</dbReference>
<reference evidence="7 8" key="2">
    <citation type="submission" date="2020-02" db="EMBL/GenBank/DDBJ databases">
        <title>Candidatus Galacturonibacter soehngenii shows hetero-acetogenic catabolism of galacturonic acid but lacks a canonical carbon monoxide dehydrogenase/acetyl-CoA synthase complex.</title>
        <authorList>
            <person name="Diender M."/>
            <person name="Stouten G.R."/>
            <person name="Petersen J.F."/>
            <person name="Nielsen P.H."/>
            <person name="Dueholm M.S."/>
            <person name="Pronk J.T."/>
            <person name="Van Loosdrecht M.C.M."/>
        </authorList>
    </citation>
    <scope>NUCLEOTIDE SEQUENCE [LARGE SCALE GENOMIC DNA]</scope>
    <source>
        <strain evidence="7">GalUA</strain>
    </source>
</reference>
<dbReference type="GO" id="GO:0031218">
    <property type="term" value="F:arabinogalactan endo-1,4-beta-galactosidase activity"/>
    <property type="evidence" value="ECO:0007669"/>
    <property type="project" value="UniProtKB-EC"/>
</dbReference>
<accession>A0A7V7QKH9</accession>
<dbReference type="Proteomes" id="UP000461768">
    <property type="component" value="Unassembled WGS sequence"/>
</dbReference>
<protein>
    <recommendedName>
        <fullName evidence="3 6">Arabinogalactan endo-beta-1,4-galactanase</fullName>
        <ecNumber evidence="3 6">3.2.1.89</ecNumber>
    </recommendedName>
</protein>
<dbReference type="GO" id="GO:0015926">
    <property type="term" value="F:glucosidase activity"/>
    <property type="evidence" value="ECO:0007669"/>
    <property type="project" value="InterPro"/>
</dbReference>
<comment type="caution">
    <text evidence="7">The sequence shown here is derived from an EMBL/GenBank/DDBJ whole genome shotgun (WGS) entry which is preliminary data.</text>
</comment>
<reference evidence="7 8" key="1">
    <citation type="submission" date="2019-09" db="EMBL/GenBank/DDBJ databases">
        <authorList>
            <person name="Valk L.C."/>
        </authorList>
    </citation>
    <scope>NUCLEOTIDE SEQUENCE [LARGE SCALE GENOMIC DNA]</scope>
    <source>
        <strain evidence="7">GalUA</strain>
    </source>
</reference>
<comment type="catalytic activity">
    <reaction evidence="1 6">
        <text>The enzyme specifically hydrolyzes (1-&gt;4)-beta-D-galactosidic linkages in type I arabinogalactans.</text>
        <dbReference type="EC" id="3.2.1.89"/>
    </reaction>
</comment>
<dbReference type="PANTHER" id="PTHR34983:SF1">
    <property type="entry name" value="ARABINOGALACTAN ENDO-BETA-1,4-GALACTANASE A"/>
    <property type="match status" value="1"/>
</dbReference>
<keyword evidence="5 6" id="KW-0326">Glycosidase</keyword>
<dbReference type="RefSeq" id="WP_192451719.1">
    <property type="nucleotide sequence ID" value="NZ_WAGX01000005.1"/>
</dbReference>
<organism evidence="7 8">
    <name type="scientific">Candidatus Galacturonatibacter soehngenii</name>
    <dbReference type="NCBI Taxonomy" id="2307010"/>
    <lineage>
        <taxon>Bacteria</taxon>
        <taxon>Bacillati</taxon>
        <taxon>Bacillota</taxon>
        <taxon>Clostridia</taxon>
        <taxon>Lachnospirales</taxon>
        <taxon>Lachnospiraceae</taxon>
        <taxon>Candidatus Galacturonatibacter</taxon>
    </lineage>
</organism>
<dbReference type="Pfam" id="PF07745">
    <property type="entry name" value="Glyco_hydro_53"/>
    <property type="match status" value="1"/>
</dbReference>
<evidence type="ECO:0000313" key="8">
    <source>
        <dbReference type="Proteomes" id="UP000461768"/>
    </source>
</evidence>
<gene>
    <name evidence="7" type="ORF">F7O84_10565</name>
</gene>
<dbReference type="EMBL" id="WAGX01000005">
    <property type="protein sequence ID" value="KAB1438013.1"/>
    <property type="molecule type" value="Genomic_DNA"/>
</dbReference>
<dbReference type="AlphaFoldDB" id="A0A7V7QKH9"/>
<dbReference type="Gene3D" id="3.20.20.80">
    <property type="entry name" value="Glycosidases"/>
    <property type="match status" value="1"/>
</dbReference>
<evidence type="ECO:0000256" key="2">
    <source>
        <dbReference type="ARBA" id="ARBA00010687"/>
    </source>
</evidence>
<dbReference type="PANTHER" id="PTHR34983">
    <property type="entry name" value="ARABINOGALACTAN ENDO-BETA-1,4-GALACTANASE A"/>
    <property type="match status" value="1"/>
</dbReference>
<sequence length="570" mass="66159">MKCRRHFFKMEDKGYQYYDYERNPVDLLQFAKQEGFNYVRLRIWNEPWLIEESGGYCDLEKTLQMAKIIKKYGYGFFLDFHYSDWWADPGHQKKPKAWEHLNDTELKEAVYLYTKEVLCTLKNAGTVPDMVQIGNEIRTGMLFPEGAVKNWTGLAGLINSGIRAVRDTLSREETKVVIHLDQGGRYVYYKEWFDAAIENGVEDFDIIALSYYPFWHGTFYEFKNTMENLVKEYGKDLLVAETAHAFQRSNGTFFGEAQEHAAGFFATPKNQRKVLELIESIIANVSEKKGMGFFYWEPFMRMPKDMEGWGSCMALVDENGVATEGLRAISYHEFEKNKDKIAKVYVPLEIEIATREHLHKMGELLPKVKALKMDGTLMEKEIMWESALEEEDGIYEVSGVVEGYEEIVKVKAVLKEIRDRQQNFLNNASFEKGMQGWEVNVTKGNHCLEINIGKEKVQEVGVLEQNVFFFRAEEICEWILKTKSQPLKKGSYQLSCRYKGDNTTGVEIHLFAKTKEKTCLTQIFPQDEEWMLYQITNIQVQEKELLEVGIKVSAPPVYGKVIQFCLTPTF</sequence>
<evidence type="ECO:0000256" key="6">
    <source>
        <dbReference type="RuleBase" id="RU361192"/>
    </source>
</evidence>
<name>A0A7V7QKH9_9FIRM</name>
<keyword evidence="4 6" id="KW-0378">Hydrolase</keyword>
<dbReference type="InterPro" id="IPR017853">
    <property type="entry name" value="GH"/>
</dbReference>
<dbReference type="InterPro" id="IPR011683">
    <property type="entry name" value="Glyco_hydro_53"/>
</dbReference>
<evidence type="ECO:0000256" key="3">
    <source>
        <dbReference type="ARBA" id="ARBA00012556"/>
    </source>
</evidence>
<keyword evidence="8" id="KW-1185">Reference proteome</keyword>
<evidence type="ECO:0000256" key="5">
    <source>
        <dbReference type="ARBA" id="ARBA00023295"/>
    </source>
</evidence>
<evidence type="ECO:0000256" key="4">
    <source>
        <dbReference type="ARBA" id="ARBA00022801"/>
    </source>
</evidence>
<comment type="similarity">
    <text evidence="2 6">Belongs to the glycosyl hydrolase 53 family.</text>
</comment>
<evidence type="ECO:0000256" key="1">
    <source>
        <dbReference type="ARBA" id="ARBA00001695"/>
    </source>
</evidence>
<evidence type="ECO:0000313" key="7">
    <source>
        <dbReference type="EMBL" id="KAB1438013.1"/>
    </source>
</evidence>
<dbReference type="Gene3D" id="2.60.120.260">
    <property type="entry name" value="Galactose-binding domain-like"/>
    <property type="match status" value="1"/>
</dbReference>
<proteinExistence type="inferred from homology"/>
<dbReference type="EC" id="3.2.1.89" evidence="3 6"/>